<evidence type="ECO:0000313" key="1">
    <source>
        <dbReference type="EMBL" id="VWC48999.1"/>
    </source>
</evidence>
<protein>
    <submittedName>
        <fullName evidence="1">Uncharacterized protein</fullName>
    </submittedName>
</protein>
<evidence type="ECO:0000313" key="2">
    <source>
        <dbReference type="Proteomes" id="UP000494261"/>
    </source>
</evidence>
<name>A0A6P2SLY7_9BURK</name>
<accession>A0A6P2SLY7</accession>
<dbReference type="Proteomes" id="UP000494261">
    <property type="component" value="Unassembled WGS sequence"/>
</dbReference>
<reference evidence="1 2" key="1">
    <citation type="submission" date="2019-09" db="EMBL/GenBank/DDBJ databases">
        <authorList>
            <person name="Depoorter E."/>
        </authorList>
    </citation>
    <scope>NUCLEOTIDE SEQUENCE [LARGE SCALE GENOMIC DNA]</scope>
    <source>
        <strain evidence="1">LMG 13014</strain>
    </source>
</reference>
<proteinExistence type="predicted"/>
<gene>
    <name evidence="1" type="ORF">BLA13014_07548</name>
</gene>
<sequence>MEEMRKRINAYSKAPGNHPGGEYFWQCLRHSRVRRTLLQSDLAVSCQEPTVVSPQQGGSR</sequence>
<dbReference type="AlphaFoldDB" id="A0A6P2SLY7"/>
<organism evidence="1 2">
    <name type="scientific">Burkholderia aenigmatica</name>
    <dbReference type="NCBI Taxonomy" id="2015348"/>
    <lineage>
        <taxon>Bacteria</taxon>
        <taxon>Pseudomonadati</taxon>
        <taxon>Pseudomonadota</taxon>
        <taxon>Betaproteobacteria</taxon>
        <taxon>Burkholderiales</taxon>
        <taxon>Burkholderiaceae</taxon>
        <taxon>Burkholderia</taxon>
        <taxon>Burkholderia cepacia complex</taxon>
    </lineage>
</organism>
<dbReference type="EMBL" id="CABVQC010000087">
    <property type="protein sequence ID" value="VWC48999.1"/>
    <property type="molecule type" value="Genomic_DNA"/>
</dbReference>